<reference evidence="11" key="1">
    <citation type="submission" date="2021-01" db="EMBL/GenBank/DDBJ databases">
        <authorList>
            <person name="Li R."/>
            <person name="Bekaert M."/>
        </authorList>
    </citation>
    <scope>NUCLEOTIDE SEQUENCE</scope>
    <source>
        <strain evidence="11">Farmed</strain>
    </source>
</reference>
<evidence type="ECO:0000256" key="7">
    <source>
        <dbReference type="ARBA" id="ARBA00023242"/>
    </source>
</evidence>
<sequence>MIESLHRSFLLDFKLSSQCQATIHMEAVRWVVACTQIPINHLQQQQMHGHSQQGSQQSNMMGSQQPPGASMLVPNSGQSSSNVGGGQQLPKEVNSVSLCRLGQEIVHDTVQRAADIFSILKTISLPNGMSYSVQQHQEKKNKLDDQMRSLNLSFRKLRIISEKVKESTNPKEAMLSQDNVIPLVGKDYDIEALRDGEKNNLYQIVCEEHRDMVERIQLKSRQLKEIIDHIRTIIWEINTMITMRKTG</sequence>
<evidence type="ECO:0000256" key="5">
    <source>
        <dbReference type="ARBA" id="ARBA00023159"/>
    </source>
</evidence>
<dbReference type="GO" id="GO:0003712">
    <property type="term" value="F:transcription coregulator activity"/>
    <property type="evidence" value="ECO:0007669"/>
    <property type="project" value="TreeGrafter"/>
</dbReference>
<evidence type="ECO:0000256" key="10">
    <source>
        <dbReference type="SAM" id="MobiDB-lite"/>
    </source>
</evidence>
<dbReference type="EMBL" id="CAHIKZ030004276">
    <property type="protein sequence ID" value="CAE1309240.1"/>
    <property type="molecule type" value="Genomic_DNA"/>
</dbReference>
<keyword evidence="7" id="KW-0539">Nucleus</keyword>
<dbReference type="Pfam" id="PF11315">
    <property type="entry name" value="Med30"/>
    <property type="match status" value="1"/>
</dbReference>
<feature type="compositionally biased region" description="Low complexity" evidence="10">
    <location>
        <begin position="44"/>
        <end position="65"/>
    </location>
</feature>
<evidence type="ECO:0000313" key="12">
    <source>
        <dbReference type="Proteomes" id="UP000597762"/>
    </source>
</evidence>
<dbReference type="AlphaFoldDB" id="A0A812DXL5"/>
<comment type="subcellular location">
    <subcellularLocation>
        <location evidence="1">Nucleus</location>
    </subcellularLocation>
</comment>
<accession>A0A812DXL5</accession>
<name>A0A812DXL5_ACAPH</name>
<comment type="function">
    <text evidence="8">Component of the Mediator complex, a coactivator involved in the regulated transcription of nearly all RNA polymerase II-dependent genes. Mediator functions as a bridge to convey information from gene-specific regulatory proteins to the basal RNA polymerase II transcription machinery. Mediator is recruited to promoters by direct interactions with regulatory proteins and serves as a scaffold for the assembly of a functional preinitiation complex with RNA polymerase II and the general transcription factors.</text>
</comment>
<dbReference type="Proteomes" id="UP000597762">
    <property type="component" value="Unassembled WGS sequence"/>
</dbReference>
<keyword evidence="5" id="KW-0010">Activator</keyword>
<comment type="caution">
    <text evidence="11">The sequence shown here is derived from an EMBL/GenBank/DDBJ whole genome shotgun (WGS) entry which is preliminary data.</text>
</comment>
<evidence type="ECO:0000256" key="2">
    <source>
        <dbReference type="ARBA" id="ARBA00010606"/>
    </source>
</evidence>
<feature type="region of interest" description="Disordered" evidence="10">
    <location>
        <begin position="44"/>
        <end position="88"/>
    </location>
</feature>
<dbReference type="PANTHER" id="PTHR31705">
    <property type="entry name" value="MEDIATOR OF RNA POLYMERASE II TRANSCRIPTION SUBUNIT 30"/>
    <property type="match status" value="1"/>
</dbReference>
<evidence type="ECO:0000256" key="1">
    <source>
        <dbReference type="ARBA" id="ARBA00004123"/>
    </source>
</evidence>
<proteinExistence type="inferred from homology"/>
<keyword evidence="12" id="KW-1185">Reference proteome</keyword>
<evidence type="ECO:0000256" key="6">
    <source>
        <dbReference type="ARBA" id="ARBA00023163"/>
    </source>
</evidence>
<evidence type="ECO:0000256" key="8">
    <source>
        <dbReference type="ARBA" id="ARBA00025687"/>
    </source>
</evidence>
<evidence type="ECO:0000313" key="11">
    <source>
        <dbReference type="EMBL" id="CAE1309240.1"/>
    </source>
</evidence>
<protein>
    <recommendedName>
        <fullName evidence="3">Mediator of RNA polymerase II transcription subunit 30</fullName>
    </recommendedName>
    <alternativeName>
        <fullName evidence="9">Mediator complex subunit 30</fullName>
    </alternativeName>
</protein>
<comment type="similarity">
    <text evidence="2">Belongs to the Mediator complex subunit 30 family.</text>
</comment>
<dbReference type="PANTHER" id="PTHR31705:SF4">
    <property type="entry name" value="MEDIATOR OF RNA POLYMERASE II TRANSCRIPTION SUBUNIT 30"/>
    <property type="match status" value="1"/>
</dbReference>
<dbReference type="GO" id="GO:0016592">
    <property type="term" value="C:mediator complex"/>
    <property type="evidence" value="ECO:0007669"/>
    <property type="project" value="TreeGrafter"/>
</dbReference>
<evidence type="ECO:0000256" key="9">
    <source>
        <dbReference type="ARBA" id="ARBA00031981"/>
    </source>
</evidence>
<evidence type="ECO:0000256" key="3">
    <source>
        <dbReference type="ARBA" id="ARBA00019664"/>
    </source>
</evidence>
<dbReference type="InterPro" id="IPR021019">
    <property type="entry name" value="Mediator_Med30_met"/>
</dbReference>
<keyword evidence="6" id="KW-0804">Transcription</keyword>
<evidence type="ECO:0000256" key="4">
    <source>
        <dbReference type="ARBA" id="ARBA00023015"/>
    </source>
</evidence>
<dbReference type="GO" id="GO:0045893">
    <property type="term" value="P:positive regulation of DNA-templated transcription"/>
    <property type="evidence" value="ECO:0007669"/>
    <property type="project" value="TreeGrafter"/>
</dbReference>
<organism evidence="11 12">
    <name type="scientific">Acanthosepion pharaonis</name>
    <name type="common">Pharaoh cuttlefish</name>
    <name type="synonym">Sepia pharaonis</name>
    <dbReference type="NCBI Taxonomy" id="158019"/>
    <lineage>
        <taxon>Eukaryota</taxon>
        <taxon>Metazoa</taxon>
        <taxon>Spiralia</taxon>
        <taxon>Lophotrochozoa</taxon>
        <taxon>Mollusca</taxon>
        <taxon>Cephalopoda</taxon>
        <taxon>Coleoidea</taxon>
        <taxon>Decapodiformes</taxon>
        <taxon>Sepiida</taxon>
        <taxon>Sepiina</taxon>
        <taxon>Sepiidae</taxon>
        <taxon>Acanthosepion</taxon>
    </lineage>
</organism>
<dbReference type="OrthoDB" id="10067025at2759"/>
<gene>
    <name evidence="11" type="ORF">SPHA_60993</name>
</gene>
<keyword evidence="4" id="KW-0805">Transcription regulation</keyword>